<proteinExistence type="predicted"/>
<dbReference type="PROSITE" id="PS51750">
    <property type="entry name" value="BRO_N"/>
    <property type="match status" value="1"/>
</dbReference>
<dbReference type="RefSeq" id="WP_265426313.1">
    <property type="nucleotide sequence ID" value="NZ_JAPFPW010000035.1"/>
</dbReference>
<dbReference type="Proteomes" id="UP001209681">
    <property type="component" value="Unassembled WGS sequence"/>
</dbReference>
<dbReference type="PANTHER" id="PTHR36180">
    <property type="entry name" value="DNA-BINDING PROTEIN-RELATED-RELATED"/>
    <property type="match status" value="1"/>
</dbReference>
<dbReference type="Pfam" id="PF02498">
    <property type="entry name" value="Bro-N"/>
    <property type="match status" value="1"/>
</dbReference>
<organism evidence="2 3">
    <name type="scientific">Desulfobotulus pelophilus</name>
    <dbReference type="NCBI Taxonomy" id="2823377"/>
    <lineage>
        <taxon>Bacteria</taxon>
        <taxon>Pseudomonadati</taxon>
        <taxon>Thermodesulfobacteriota</taxon>
        <taxon>Desulfobacteria</taxon>
        <taxon>Desulfobacterales</taxon>
        <taxon>Desulfobacteraceae</taxon>
        <taxon>Desulfobotulus</taxon>
    </lineage>
</organism>
<accession>A0ABT3ND31</accession>
<evidence type="ECO:0000259" key="1">
    <source>
        <dbReference type="PROSITE" id="PS51750"/>
    </source>
</evidence>
<evidence type="ECO:0000313" key="3">
    <source>
        <dbReference type="Proteomes" id="UP001209681"/>
    </source>
</evidence>
<sequence>MDTAVQVFENREFGQIRIIEKHGEPWFVASDVAKALGYGRPNDAIHQHCKKINKINYGETPYGLNVIPESDLYRLIMRSNLESAENFQDWVVEEVLPTIRRTGAYQIPRNDHPLKILIQQDFWAAECVADMLRVSDDSRLALCYAIYDRHGLDKSVLPQYTEAPRQRMSASALLKKHNVDMSTIKFNQLMVNNGMLEERERTGASGAVRKIKNLTDLGLAFGENMVSPQNPRETQPMYYEDAFEDLLMTLTMGKSQEP</sequence>
<protein>
    <submittedName>
        <fullName evidence="2">BRO family protein</fullName>
    </submittedName>
</protein>
<dbReference type="SMART" id="SM01040">
    <property type="entry name" value="Bro-N"/>
    <property type="match status" value="1"/>
</dbReference>
<comment type="caution">
    <text evidence="2">The sequence shown here is derived from an EMBL/GenBank/DDBJ whole genome shotgun (WGS) entry which is preliminary data.</text>
</comment>
<dbReference type="EMBL" id="JAPFPW010000035">
    <property type="protein sequence ID" value="MCW7755366.1"/>
    <property type="molecule type" value="Genomic_DNA"/>
</dbReference>
<evidence type="ECO:0000313" key="2">
    <source>
        <dbReference type="EMBL" id="MCW7755366.1"/>
    </source>
</evidence>
<feature type="domain" description="Bro-N" evidence="1">
    <location>
        <begin position="1"/>
        <end position="103"/>
    </location>
</feature>
<dbReference type="PANTHER" id="PTHR36180:SF2">
    <property type="entry name" value="BRO FAMILY PROTEIN"/>
    <property type="match status" value="1"/>
</dbReference>
<keyword evidence="3" id="KW-1185">Reference proteome</keyword>
<dbReference type="InterPro" id="IPR003497">
    <property type="entry name" value="BRO_N_domain"/>
</dbReference>
<name>A0ABT3ND31_9BACT</name>
<gene>
    <name evidence="2" type="ORF">OOT00_15385</name>
</gene>
<reference evidence="2 3" key="1">
    <citation type="submission" date="2022-11" db="EMBL/GenBank/DDBJ databases">
        <title>Desulfobotulus tamanensis H1 sp. nov. - anaerobic, alkaliphilic, sulphate reducing bacterium isolated from terrestrial mud volcano.</title>
        <authorList>
            <person name="Frolova A."/>
            <person name="Merkel A.Y."/>
            <person name="Slobodkin A.I."/>
        </authorList>
    </citation>
    <scope>NUCLEOTIDE SEQUENCE [LARGE SCALE GENOMIC DNA]</scope>
    <source>
        <strain evidence="2 3">H1</strain>
    </source>
</reference>